<reference evidence="1" key="1">
    <citation type="submission" date="2022-08" db="EMBL/GenBank/DDBJ databases">
        <authorList>
            <person name="Kim S.-J."/>
        </authorList>
    </citation>
    <scope>NUCLEOTIDE SEQUENCE</scope>
    <source>
        <strain evidence="1">KJ</strain>
    </source>
</reference>
<sequence length="83" mass="9421">MTIVRRRLKLALKSLTPIMVNTLVTRLSHAAAPFIVQVAERLAIATMDFAGMHEFDKDNLTKALKNAGDRYQKFQFPIGVSFW</sequence>
<gene>
    <name evidence="1" type="ORF">ParKJ_04995</name>
</gene>
<comment type="caution">
    <text evidence="1">The sequence shown here is derived from an EMBL/GenBank/DDBJ whole genome shotgun (WGS) entry which is preliminary data.</text>
</comment>
<dbReference type="AlphaFoldDB" id="A0AAP5UTV1"/>
<accession>A0AAP5UTV1</accession>
<dbReference type="EMBL" id="JANSLM010000002">
    <property type="protein sequence ID" value="MDT8836757.1"/>
    <property type="molecule type" value="Genomic_DNA"/>
</dbReference>
<organism evidence="1 2">
    <name type="scientific">Paraburkholderia fungorum</name>
    <dbReference type="NCBI Taxonomy" id="134537"/>
    <lineage>
        <taxon>Bacteria</taxon>
        <taxon>Pseudomonadati</taxon>
        <taxon>Pseudomonadota</taxon>
        <taxon>Betaproteobacteria</taxon>
        <taxon>Burkholderiales</taxon>
        <taxon>Burkholderiaceae</taxon>
        <taxon>Paraburkholderia</taxon>
    </lineage>
</organism>
<proteinExistence type="predicted"/>
<dbReference type="RefSeq" id="WP_106356926.1">
    <property type="nucleotide sequence ID" value="NZ_CP157347.1"/>
</dbReference>
<protein>
    <submittedName>
        <fullName evidence="1">Uncharacterized protein</fullName>
    </submittedName>
</protein>
<dbReference type="Proteomes" id="UP001246473">
    <property type="component" value="Unassembled WGS sequence"/>
</dbReference>
<evidence type="ECO:0000313" key="1">
    <source>
        <dbReference type="EMBL" id="MDT8836757.1"/>
    </source>
</evidence>
<evidence type="ECO:0000313" key="2">
    <source>
        <dbReference type="Proteomes" id="UP001246473"/>
    </source>
</evidence>
<name>A0AAP5UTV1_9BURK</name>